<dbReference type="EMBL" id="KQ977116">
    <property type="protein sequence ID" value="KYN05601.1"/>
    <property type="molecule type" value="Genomic_DNA"/>
</dbReference>
<accession>A0A151ILU2</accession>
<sequence>MEDFDHFYDIENDDIFVMRLQKRYIRDVKNPLEYYADEEFRKRFRFNKIIVRDVLLPIISQDLEKPTMRGLPILPMMQLLIALMFYATNSFQIVHGDLRKYSQSSVSRIIKRVSILFARRLNEYVNFPQRRNDLMDNIRLFHNMAHFPNVSGCIDGTHICITNPGGQNAEVFRNHKGYLSLNVQVQFC</sequence>
<dbReference type="Proteomes" id="UP000078542">
    <property type="component" value="Unassembled WGS sequence"/>
</dbReference>
<protein>
    <submittedName>
        <fullName evidence="1">Putative nuclease HARBI1</fullName>
    </submittedName>
</protein>
<proteinExistence type="predicted"/>
<reference evidence="1 2" key="1">
    <citation type="submission" date="2016-03" db="EMBL/GenBank/DDBJ databases">
        <title>Cyphomyrmex costatus WGS genome.</title>
        <authorList>
            <person name="Nygaard S."/>
            <person name="Hu H."/>
            <person name="Boomsma J."/>
            <person name="Zhang G."/>
        </authorList>
    </citation>
    <scope>NUCLEOTIDE SEQUENCE [LARGE SCALE GENOMIC DNA]</scope>
    <source>
        <strain evidence="1">MS0001</strain>
        <tissue evidence="1">Whole body</tissue>
    </source>
</reference>
<dbReference type="STRING" id="456900.A0A151ILU2"/>
<keyword evidence="2" id="KW-1185">Reference proteome</keyword>
<dbReference type="AlphaFoldDB" id="A0A151ILU2"/>
<evidence type="ECO:0000313" key="1">
    <source>
        <dbReference type="EMBL" id="KYN05601.1"/>
    </source>
</evidence>
<gene>
    <name evidence="1" type="ORF">ALC62_03467</name>
</gene>
<name>A0A151ILU2_9HYME</name>
<evidence type="ECO:0000313" key="2">
    <source>
        <dbReference type="Proteomes" id="UP000078542"/>
    </source>
</evidence>
<organism evidence="1 2">
    <name type="scientific">Cyphomyrmex costatus</name>
    <dbReference type="NCBI Taxonomy" id="456900"/>
    <lineage>
        <taxon>Eukaryota</taxon>
        <taxon>Metazoa</taxon>
        <taxon>Ecdysozoa</taxon>
        <taxon>Arthropoda</taxon>
        <taxon>Hexapoda</taxon>
        <taxon>Insecta</taxon>
        <taxon>Pterygota</taxon>
        <taxon>Neoptera</taxon>
        <taxon>Endopterygota</taxon>
        <taxon>Hymenoptera</taxon>
        <taxon>Apocrita</taxon>
        <taxon>Aculeata</taxon>
        <taxon>Formicoidea</taxon>
        <taxon>Formicidae</taxon>
        <taxon>Myrmicinae</taxon>
        <taxon>Cyphomyrmex</taxon>
    </lineage>
</organism>